<evidence type="ECO:0000313" key="2">
    <source>
        <dbReference type="EMBL" id="SPT54178.1"/>
    </source>
</evidence>
<feature type="compositionally biased region" description="Pro residues" evidence="1">
    <location>
        <begin position="25"/>
        <end position="40"/>
    </location>
</feature>
<reference evidence="2 3" key="1">
    <citation type="submission" date="2018-06" db="EMBL/GenBank/DDBJ databases">
        <authorList>
            <consortium name="Pathogen Informatics"/>
            <person name="Doyle S."/>
        </authorList>
    </citation>
    <scope>NUCLEOTIDE SEQUENCE [LARGE SCALE GENOMIC DNA]</scope>
    <source>
        <strain evidence="2 3">NCTC11535</strain>
    </source>
</reference>
<evidence type="ECO:0000313" key="3">
    <source>
        <dbReference type="Proteomes" id="UP000250006"/>
    </source>
</evidence>
<protein>
    <submittedName>
        <fullName evidence="2">Uncharacterized protein</fullName>
    </submittedName>
</protein>
<gene>
    <name evidence="2" type="ORF">NCTC11535_01882</name>
</gene>
<dbReference type="Proteomes" id="UP000250006">
    <property type="component" value="Unassembled WGS sequence"/>
</dbReference>
<feature type="region of interest" description="Disordered" evidence="1">
    <location>
        <begin position="1"/>
        <end position="40"/>
    </location>
</feature>
<proteinExistence type="predicted"/>
<sequence>MSKKKRAYRGGNVPVTLPRPATPVQAPPAEVPPVPTPPRDPAATLLTDHSSALAELGETPLEEQAELLRNLREELARTLREAED</sequence>
<dbReference type="EMBL" id="UAPQ01000009">
    <property type="protein sequence ID" value="SPT54178.1"/>
    <property type="molecule type" value="Genomic_DNA"/>
</dbReference>
<evidence type="ECO:0000256" key="1">
    <source>
        <dbReference type="SAM" id="MobiDB-lite"/>
    </source>
</evidence>
<keyword evidence="3" id="KW-1185">Reference proteome</keyword>
<accession>A0ABY1VT16</accession>
<dbReference type="RefSeq" id="WP_111837070.1">
    <property type="nucleotide sequence ID" value="NZ_UAPQ01000009.1"/>
</dbReference>
<name>A0ABY1VT16_9ACTO</name>
<organism evidence="2 3">
    <name type="scientific">Actinomyces bovis</name>
    <dbReference type="NCBI Taxonomy" id="1658"/>
    <lineage>
        <taxon>Bacteria</taxon>
        <taxon>Bacillati</taxon>
        <taxon>Actinomycetota</taxon>
        <taxon>Actinomycetes</taxon>
        <taxon>Actinomycetales</taxon>
        <taxon>Actinomycetaceae</taxon>
        <taxon>Actinomyces</taxon>
    </lineage>
</organism>
<comment type="caution">
    <text evidence="2">The sequence shown here is derived from an EMBL/GenBank/DDBJ whole genome shotgun (WGS) entry which is preliminary data.</text>
</comment>